<proteinExistence type="predicted"/>
<keyword evidence="1" id="KW-0175">Coiled coil</keyword>
<dbReference type="Pfam" id="PF02050">
    <property type="entry name" value="FliJ"/>
    <property type="match status" value="1"/>
</dbReference>
<feature type="coiled-coil region" evidence="1">
    <location>
        <begin position="2"/>
        <end position="36"/>
    </location>
</feature>
<dbReference type="Proteomes" id="UP000737113">
    <property type="component" value="Unassembled WGS sequence"/>
</dbReference>
<name>A0A972JL02_9GAMM</name>
<organism evidence="2 3">
    <name type="scientific">Shewanella salipaludis</name>
    <dbReference type="NCBI Taxonomy" id="2723052"/>
    <lineage>
        <taxon>Bacteria</taxon>
        <taxon>Pseudomonadati</taxon>
        <taxon>Pseudomonadota</taxon>
        <taxon>Gammaproteobacteria</taxon>
        <taxon>Alteromonadales</taxon>
        <taxon>Shewanellaceae</taxon>
        <taxon>Shewanella</taxon>
    </lineage>
</organism>
<dbReference type="GO" id="GO:0071973">
    <property type="term" value="P:bacterial-type flagellum-dependent cell motility"/>
    <property type="evidence" value="ECO:0007669"/>
    <property type="project" value="InterPro"/>
</dbReference>
<dbReference type="InterPro" id="IPR012823">
    <property type="entry name" value="Flagell_FliJ"/>
</dbReference>
<dbReference type="EMBL" id="JAAXYH010000015">
    <property type="protein sequence ID" value="NMH66740.1"/>
    <property type="molecule type" value="Genomic_DNA"/>
</dbReference>
<evidence type="ECO:0000256" key="1">
    <source>
        <dbReference type="SAM" id="Coils"/>
    </source>
</evidence>
<comment type="caution">
    <text evidence="2">The sequence shown here is derived from an EMBL/GenBank/DDBJ whole genome shotgun (WGS) entry which is preliminary data.</text>
</comment>
<dbReference type="RefSeq" id="WP_169565470.1">
    <property type="nucleotide sequence ID" value="NZ_JAAXYH010000015.1"/>
</dbReference>
<accession>A0A972JL02</accession>
<sequence length="139" mass="16284">MRRQLSRLCQQEEKKLAQLGRQRDEFTRRLQQNRQQHQALSQLIVDYTGQSFGGNAMLWQNASQMAQTLEPMKAKLNQQQALLQQEQLRMEGLWRKQLGRQQGLKWLQGQTLAAELERLARREQAAVDDMAGFYARTKV</sequence>
<protein>
    <recommendedName>
        <fullName evidence="4">Flagellar FliJ protein</fullName>
    </recommendedName>
</protein>
<evidence type="ECO:0000313" key="3">
    <source>
        <dbReference type="Proteomes" id="UP000737113"/>
    </source>
</evidence>
<keyword evidence="3" id="KW-1185">Reference proteome</keyword>
<dbReference type="AlphaFoldDB" id="A0A972JL02"/>
<dbReference type="GO" id="GO:0009288">
    <property type="term" value="C:bacterial-type flagellum"/>
    <property type="evidence" value="ECO:0007669"/>
    <property type="project" value="InterPro"/>
</dbReference>
<gene>
    <name evidence="2" type="ORF">HC757_16405</name>
</gene>
<evidence type="ECO:0008006" key="4">
    <source>
        <dbReference type="Google" id="ProtNLM"/>
    </source>
</evidence>
<evidence type="ECO:0000313" key="2">
    <source>
        <dbReference type="EMBL" id="NMH66740.1"/>
    </source>
</evidence>
<reference evidence="2" key="1">
    <citation type="submission" date="2020-04" db="EMBL/GenBank/DDBJ databases">
        <title>Description of Shewanella salipaludis sp. nov., isolated from a salt marsh.</title>
        <authorList>
            <person name="Park S."/>
            <person name="Yoon J.-H."/>
        </authorList>
    </citation>
    <scope>NUCLEOTIDE SEQUENCE</scope>
    <source>
        <strain evidence="2">SHSM-M6</strain>
    </source>
</reference>